<feature type="compositionally biased region" description="Pro residues" evidence="1">
    <location>
        <begin position="472"/>
        <end position="482"/>
    </location>
</feature>
<keyword evidence="2" id="KW-1133">Transmembrane helix</keyword>
<feature type="transmembrane region" description="Helical" evidence="2">
    <location>
        <begin position="94"/>
        <end position="116"/>
    </location>
</feature>
<feature type="compositionally biased region" description="Basic and acidic residues" evidence="1">
    <location>
        <begin position="587"/>
        <end position="598"/>
    </location>
</feature>
<feature type="transmembrane region" description="Helical" evidence="2">
    <location>
        <begin position="21"/>
        <end position="42"/>
    </location>
</feature>
<feature type="compositionally biased region" description="Polar residues" evidence="1">
    <location>
        <begin position="298"/>
        <end position="312"/>
    </location>
</feature>
<evidence type="ECO:0000313" key="4">
    <source>
        <dbReference type="Proteomes" id="UP000799302"/>
    </source>
</evidence>
<protein>
    <submittedName>
        <fullName evidence="3">Uncharacterized protein</fullName>
    </submittedName>
</protein>
<dbReference type="EMBL" id="MU004246">
    <property type="protein sequence ID" value="KAF2663313.1"/>
    <property type="molecule type" value="Genomic_DNA"/>
</dbReference>
<dbReference type="AlphaFoldDB" id="A0A6A6TWI1"/>
<feature type="compositionally biased region" description="Low complexity" evidence="1">
    <location>
        <begin position="440"/>
        <end position="457"/>
    </location>
</feature>
<reference evidence="3" key="1">
    <citation type="journal article" date="2020" name="Stud. Mycol.">
        <title>101 Dothideomycetes genomes: a test case for predicting lifestyles and emergence of pathogens.</title>
        <authorList>
            <person name="Haridas S."/>
            <person name="Albert R."/>
            <person name="Binder M."/>
            <person name="Bloem J."/>
            <person name="Labutti K."/>
            <person name="Salamov A."/>
            <person name="Andreopoulos B."/>
            <person name="Baker S."/>
            <person name="Barry K."/>
            <person name="Bills G."/>
            <person name="Bluhm B."/>
            <person name="Cannon C."/>
            <person name="Castanera R."/>
            <person name="Culley D."/>
            <person name="Daum C."/>
            <person name="Ezra D."/>
            <person name="Gonzalez J."/>
            <person name="Henrissat B."/>
            <person name="Kuo A."/>
            <person name="Liang C."/>
            <person name="Lipzen A."/>
            <person name="Lutzoni F."/>
            <person name="Magnuson J."/>
            <person name="Mondo S."/>
            <person name="Nolan M."/>
            <person name="Ohm R."/>
            <person name="Pangilinan J."/>
            <person name="Park H.-J."/>
            <person name="Ramirez L."/>
            <person name="Alfaro M."/>
            <person name="Sun H."/>
            <person name="Tritt A."/>
            <person name="Yoshinaga Y."/>
            <person name="Zwiers L.-H."/>
            <person name="Turgeon B."/>
            <person name="Goodwin S."/>
            <person name="Spatafora J."/>
            <person name="Crous P."/>
            <person name="Grigoriev I."/>
        </authorList>
    </citation>
    <scope>NUCLEOTIDE SEQUENCE</scope>
    <source>
        <strain evidence="3">CBS 115976</strain>
    </source>
</reference>
<feature type="transmembrane region" description="Helical" evidence="2">
    <location>
        <begin position="176"/>
        <end position="200"/>
    </location>
</feature>
<evidence type="ECO:0000256" key="1">
    <source>
        <dbReference type="SAM" id="MobiDB-lite"/>
    </source>
</evidence>
<proteinExistence type="predicted"/>
<evidence type="ECO:0000256" key="2">
    <source>
        <dbReference type="SAM" id="Phobius"/>
    </source>
</evidence>
<feature type="transmembrane region" description="Helical" evidence="2">
    <location>
        <begin position="62"/>
        <end position="82"/>
    </location>
</feature>
<gene>
    <name evidence="3" type="ORF">BT63DRAFT_461423</name>
</gene>
<keyword evidence="4" id="KW-1185">Reference proteome</keyword>
<accession>A0A6A6TWI1</accession>
<feature type="region of interest" description="Disordered" evidence="1">
    <location>
        <begin position="419"/>
        <end position="598"/>
    </location>
</feature>
<keyword evidence="2" id="KW-0472">Membrane</keyword>
<feature type="compositionally biased region" description="Polar residues" evidence="1">
    <location>
        <begin position="550"/>
        <end position="560"/>
    </location>
</feature>
<name>A0A6A6TWI1_9PEZI</name>
<dbReference type="Proteomes" id="UP000799302">
    <property type="component" value="Unassembled WGS sequence"/>
</dbReference>
<feature type="compositionally biased region" description="Polar residues" evidence="1">
    <location>
        <begin position="419"/>
        <end position="429"/>
    </location>
</feature>
<keyword evidence="2" id="KW-0812">Transmembrane</keyword>
<sequence>MFSRIKRERLFDVDSRWHLKFAFRMLMNILCVVSIACAVITLTHSKSNFTPRAFEDAKAVLVYIPCDAITIVWNLINIIHFMSRERMLFGVTNVLVHFFLGISFAIIGIYVTIVAWTGHKGLSGDIYDLQTLGQHDIIGIMGQTVTVSASNVHSCPAFPNCKVQEEWLRGAEKRSIISVVGCVIFDCIFALHCLFFMWCINDTVFGVRGRTERKRIKEKSRYKFGSIESSPHHAARYTYDPLIRTAFPTLRLSQIQTSLTAKPEQTHLGGRPYISPPTPTGHSAIDFDPFGSQPPPSKTRNFSHPSTTPNQDIKSRESLSLSIFDMNHPPSRSPSGHYSLANSYVSSGAPSPTLSGPGVARSILSPYHVPSGNAFASRATSEGDALSRRQSLACTCTPRTSILSLATVHSRDSHLSTFNSTTYNHSQQPHPRYSFYRGPSSNSSSANSLHTSSARSSMHSLHEQFTNSQSTHPPPPPVPPIPAHMLPSPLNIQQAPQGPAQPASSRRKSFHSQHSLHLPIQGAQVSSSAPPVPSIPSSGMPLSSKPLPSISVTGGRTSIATAPAPLTIVKPAGPLRTPSAPRRRSTLRHEVLADQHTG</sequence>
<feature type="region of interest" description="Disordered" evidence="1">
    <location>
        <begin position="259"/>
        <end position="313"/>
    </location>
</feature>
<evidence type="ECO:0000313" key="3">
    <source>
        <dbReference type="EMBL" id="KAF2663313.1"/>
    </source>
</evidence>
<feature type="compositionally biased region" description="Low complexity" evidence="1">
    <location>
        <begin position="493"/>
        <end position="503"/>
    </location>
</feature>
<organism evidence="3 4">
    <name type="scientific">Microthyrium microscopicum</name>
    <dbReference type="NCBI Taxonomy" id="703497"/>
    <lineage>
        <taxon>Eukaryota</taxon>
        <taxon>Fungi</taxon>
        <taxon>Dikarya</taxon>
        <taxon>Ascomycota</taxon>
        <taxon>Pezizomycotina</taxon>
        <taxon>Dothideomycetes</taxon>
        <taxon>Dothideomycetes incertae sedis</taxon>
        <taxon>Microthyriales</taxon>
        <taxon>Microthyriaceae</taxon>
        <taxon>Microthyrium</taxon>
    </lineage>
</organism>